<keyword evidence="1" id="KW-0812">Transmembrane</keyword>
<dbReference type="PROSITE" id="PS51257">
    <property type="entry name" value="PROKAR_LIPOPROTEIN"/>
    <property type="match status" value="1"/>
</dbReference>
<proteinExistence type="predicted"/>
<sequence>MRCSVNVITPFTIGFTSCLQVFVIPIGISFHPNSFSRSSLSLTVLTICTGQQATFLWLEIIPFGAWNDSFVEHIFTGVARPKLPASCVPQISPSQHSNEACE</sequence>
<dbReference type="Proteomes" id="UP000784294">
    <property type="component" value="Unassembled WGS sequence"/>
</dbReference>
<reference evidence="2" key="1">
    <citation type="submission" date="2018-11" db="EMBL/GenBank/DDBJ databases">
        <authorList>
            <consortium name="Pathogen Informatics"/>
        </authorList>
    </citation>
    <scope>NUCLEOTIDE SEQUENCE</scope>
</reference>
<evidence type="ECO:0000313" key="2">
    <source>
        <dbReference type="EMBL" id="VEL32432.1"/>
    </source>
</evidence>
<keyword evidence="1" id="KW-1133">Transmembrane helix</keyword>
<dbReference type="AlphaFoldDB" id="A0A3S5ABB6"/>
<keyword evidence="3" id="KW-1185">Reference proteome</keyword>
<gene>
    <name evidence="2" type="ORF">PXEA_LOCUS25872</name>
</gene>
<name>A0A3S5ABB6_9PLAT</name>
<feature type="transmembrane region" description="Helical" evidence="1">
    <location>
        <begin position="7"/>
        <end position="28"/>
    </location>
</feature>
<organism evidence="2 3">
    <name type="scientific">Protopolystoma xenopodis</name>
    <dbReference type="NCBI Taxonomy" id="117903"/>
    <lineage>
        <taxon>Eukaryota</taxon>
        <taxon>Metazoa</taxon>
        <taxon>Spiralia</taxon>
        <taxon>Lophotrochozoa</taxon>
        <taxon>Platyhelminthes</taxon>
        <taxon>Monogenea</taxon>
        <taxon>Polyopisthocotylea</taxon>
        <taxon>Polystomatidea</taxon>
        <taxon>Polystomatidae</taxon>
        <taxon>Protopolystoma</taxon>
    </lineage>
</organism>
<evidence type="ECO:0000313" key="3">
    <source>
        <dbReference type="Proteomes" id="UP000784294"/>
    </source>
</evidence>
<comment type="caution">
    <text evidence="2">The sequence shown here is derived from an EMBL/GenBank/DDBJ whole genome shotgun (WGS) entry which is preliminary data.</text>
</comment>
<accession>A0A3S5ABB6</accession>
<protein>
    <submittedName>
        <fullName evidence="2">Uncharacterized protein</fullName>
    </submittedName>
</protein>
<keyword evidence="1" id="KW-0472">Membrane</keyword>
<evidence type="ECO:0000256" key="1">
    <source>
        <dbReference type="SAM" id="Phobius"/>
    </source>
</evidence>
<dbReference type="EMBL" id="CAAALY010244179">
    <property type="protein sequence ID" value="VEL32432.1"/>
    <property type="molecule type" value="Genomic_DNA"/>
</dbReference>